<comment type="caution">
    <text evidence="2">The sequence shown here is derived from an EMBL/GenBank/DDBJ whole genome shotgun (WGS) entry which is preliminary data.</text>
</comment>
<evidence type="ECO:0000313" key="2">
    <source>
        <dbReference type="EMBL" id="KAJ9615714.1"/>
    </source>
</evidence>
<feature type="compositionally biased region" description="Basic residues" evidence="1">
    <location>
        <begin position="115"/>
        <end position="129"/>
    </location>
</feature>
<proteinExistence type="predicted"/>
<feature type="region of interest" description="Disordered" evidence="1">
    <location>
        <begin position="187"/>
        <end position="230"/>
    </location>
</feature>
<keyword evidence="3" id="KW-1185">Reference proteome</keyword>
<name>A0AA39CPE7_9EURO</name>
<gene>
    <name evidence="2" type="ORF">H2200_001791</name>
</gene>
<dbReference type="AlphaFoldDB" id="A0AA39CPE7"/>
<accession>A0AA39CPE7</accession>
<feature type="compositionally biased region" description="Basic and acidic residues" evidence="1">
    <location>
        <begin position="81"/>
        <end position="114"/>
    </location>
</feature>
<feature type="region of interest" description="Disordered" evidence="1">
    <location>
        <begin position="247"/>
        <end position="271"/>
    </location>
</feature>
<organism evidence="2 3">
    <name type="scientific">Cladophialophora chaetospira</name>
    <dbReference type="NCBI Taxonomy" id="386627"/>
    <lineage>
        <taxon>Eukaryota</taxon>
        <taxon>Fungi</taxon>
        <taxon>Dikarya</taxon>
        <taxon>Ascomycota</taxon>
        <taxon>Pezizomycotina</taxon>
        <taxon>Eurotiomycetes</taxon>
        <taxon>Chaetothyriomycetidae</taxon>
        <taxon>Chaetothyriales</taxon>
        <taxon>Herpotrichiellaceae</taxon>
        <taxon>Cladophialophora</taxon>
    </lineage>
</organism>
<sequence length="663" mass="75313">MAVTSGSRYNDLKASRIQQLPFAPTSSNHVGHSNKTHKVASDQNRRRKRGRNAAVEAEAFSREDDLTDQALTRKATHNLKPHKDSTEDPGEKYARRPRNKTKEDRYDYKDVPEKHSKKRHSKNSVKKKAGAILNEEFQAPNVATERLTLRSTGPGFLSKGKASATTEWRDLPDLTFSEMRFLKREREDDNARFKQIRDSHPKKKSSKGPNQEISEFFSRPDIGKDESTSVRKTPSMASYVSWSISPPRRSAASTARRPNFAAHSDQRERRQVDVHNDLSIHTSIGPDSSVSNRFLRDLTTSALLRGVDTFAPGERRYYSLEDLRVLAERVTAPSSRKEEAPDESSILRIARRPTNPLERPSDDTMWRRDEVGAMPAVDPVDLTSSLADEKTYPATQMQQPTYTADYKPQQDPLDHPAWHTSREIGVDNTHISKQEGLLVPEQMRSAVSRKNELENELDLLPFYTYTPLSPVDRLNNHSQFIEECDQADTISVPRVRRRIDFMDGRDPAGNMDERRVQNNIEDVQFGLPLAAELSRTDHRMQEPNAIRAFTPTSDVLDEFDESLLRDMVEDFKPGEAITQSDDPTYGNDQDEVSRNPNSQILHLGSTIDDYDQPVYGLVEIKARSGTMVDNDTPNPSRFPETAHHVVDDSRSIFNGFSQGQILY</sequence>
<dbReference type="EMBL" id="JAPDRK010000002">
    <property type="protein sequence ID" value="KAJ9615714.1"/>
    <property type="molecule type" value="Genomic_DNA"/>
</dbReference>
<protein>
    <submittedName>
        <fullName evidence="2">Uncharacterized protein</fullName>
    </submittedName>
</protein>
<reference evidence="2" key="1">
    <citation type="submission" date="2022-10" db="EMBL/GenBank/DDBJ databases">
        <title>Culturing micro-colonial fungi from biological soil crusts in the Mojave desert and describing Neophaeococcomyces mojavensis, and introducing the new genera and species Taxawa tesnikishii.</title>
        <authorList>
            <person name="Kurbessoian T."/>
            <person name="Stajich J.E."/>
        </authorList>
    </citation>
    <scope>NUCLEOTIDE SEQUENCE</scope>
    <source>
        <strain evidence="2">TK_41</strain>
    </source>
</reference>
<evidence type="ECO:0000256" key="1">
    <source>
        <dbReference type="SAM" id="MobiDB-lite"/>
    </source>
</evidence>
<feature type="compositionally biased region" description="Low complexity" evidence="1">
    <location>
        <begin position="247"/>
        <end position="258"/>
    </location>
</feature>
<evidence type="ECO:0000313" key="3">
    <source>
        <dbReference type="Proteomes" id="UP001172673"/>
    </source>
</evidence>
<feature type="region of interest" description="Disordered" evidence="1">
    <location>
        <begin position="1"/>
        <end position="132"/>
    </location>
</feature>
<dbReference type="Proteomes" id="UP001172673">
    <property type="component" value="Unassembled WGS sequence"/>
</dbReference>
<feature type="compositionally biased region" description="Basic and acidic residues" evidence="1">
    <location>
        <begin position="187"/>
        <end position="199"/>
    </location>
</feature>